<dbReference type="Pfam" id="PF13560">
    <property type="entry name" value="HTH_31"/>
    <property type="match status" value="1"/>
</dbReference>
<name>A0ABW7QQQ6_9ACTN</name>
<evidence type="ECO:0000259" key="2">
    <source>
        <dbReference type="PROSITE" id="PS50943"/>
    </source>
</evidence>
<dbReference type="Pfam" id="PF17765">
    <property type="entry name" value="MLTR_LBD"/>
    <property type="match status" value="1"/>
</dbReference>
<evidence type="ECO:0000313" key="4">
    <source>
        <dbReference type="Proteomes" id="UP001610818"/>
    </source>
</evidence>
<dbReference type="InterPro" id="IPR010982">
    <property type="entry name" value="Lambda_DNA-bd_dom_sf"/>
</dbReference>
<evidence type="ECO:0000313" key="3">
    <source>
        <dbReference type="EMBL" id="MFH8547326.1"/>
    </source>
</evidence>
<dbReference type="SMART" id="SM00530">
    <property type="entry name" value="HTH_XRE"/>
    <property type="match status" value="1"/>
</dbReference>
<dbReference type="Proteomes" id="UP001610818">
    <property type="component" value="Unassembled WGS sequence"/>
</dbReference>
<reference evidence="3 4" key="1">
    <citation type="submission" date="2024-10" db="EMBL/GenBank/DDBJ databases">
        <title>The Natural Products Discovery Center: Release of the First 8490 Sequenced Strains for Exploring Actinobacteria Biosynthetic Diversity.</title>
        <authorList>
            <person name="Kalkreuter E."/>
            <person name="Kautsar S.A."/>
            <person name="Yang D."/>
            <person name="Bader C.D."/>
            <person name="Teijaro C.N."/>
            <person name="Fluegel L."/>
            <person name="Davis C.M."/>
            <person name="Simpson J.R."/>
            <person name="Lauterbach L."/>
            <person name="Steele A.D."/>
            <person name="Gui C."/>
            <person name="Meng S."/>
            <person name="Li G."/>
            <person name="Viehrig K."/>
            <person name="Ye F."/>
            <person name="Su P."/>
            <person name="Kiefer A.F."/>
            <person name="Nichols A."/>
            <person name="Cepeda A.J."/>
            <person name="Yan W."/>
            <person name="Fan B."/>
            <person name="Jiang Y."/>
            <person name="Adhikari A."/>
            <person name="Zheng C.-J."/>
            <person name="Schuster L."/>
            <person name="Cowan T.M."/>
            <person name="Smanski M.J."/>
            <person name="Chevrette M.G."/>
            <person name="De Carvalho L.P.S."/>
            <person name="Shen B."/>
        </authorList>
    </citation>
    <scope>NUCLEOTIDE SEQUENCE [LARGE SCALE GENOMIC DNA]</scope>
    <source>
        <strain evidence="3 4">NPDC017990</strain>
    </source>
</reference>
<dbReference type="PANTHER" id="PTHR35010">
    <property type="entry name" value="BLL4672 PROTEIN-RELATED"/>
    <property type="match status" value="1"/>
</dbReference>
<dbReference type="InterPro" id="IPR001387">
    <property type="entry name" value="Cro/C1-type_HTH"/>
</dbReference>
<dbReference type="CDD" id="cd00093">
    <property type="entry name" value="HTH_XRE"/>
    <property type="match status" value="1"/>
</dbReference>
<proteinExistence type="predicted"/>
<dbReference type="InterPro" id="IPR041413">
    <property type="entry name" value="MLTR_LBD"/>
</dbReference>
<evidence type="ECO:0000256" key="1">
    <source>
        <dbReference type="SAM" id="MobiDB-lite"/>
    </source>
</evidence>
<dbReference type="PROSITE" id="PS50943">
    <property type="entry name" value="HTH_CROC1"/>
    <property type="match status" value="1"/>
</dbReference>
<dbReference type="Gene3D" id="3.30.450.180">
    <property type="match status" value="1"/>
</dbReference>
<organism evidence="3 4">
    <name type="scientific">Streptomyces longisporoflavus</name>
    <dbReference type="NCBI Taxonomy" id="28044"/>
    <lineage>
        <taxon>Bacteria</taxon>
        <taxon>Bacillati</taxon>
        <taxon>Actinomycetota</taxon>
        <taxon>Actinomycetes</taxon>
        <taxon>Kitasatosporales</taxon>
        <taxon>Streptomycetaceae</taxon>
        <taxon>Streptomyces</taxon>
    </lineage>
</organism>
<feature type="domain" description="HTH cro/C1-type" evidence="2">
    <location>
        <begin position="36"/>
        <end position="83"/>
    </location>
</feature>
<accession>A0ABW7QQQ6</accession>
<feature type="region of interest" description="Disordered" evidence="1">
    <location>
        <begin position="277"/>
        <end position="313"/>
    </location>
</feature>
<protein>
    <submittedName>
        <fullName evidence="3">Helix-turn-helix transcriptional regulator</fullName>
    </submittedName>
</protein>
<keyword evidence="4" id="KW-1185">Reference proteome</keyword>
<comment type="caution">
    <text evidence="3">The sequence shown here is derived from an EMBL/GenBank/DDBJ whole genome shotgun (WGS) entry which is preliminary data.</text>
</comment>
<dbReference type="SUPFAM" id="SSF47413">
    <property type="entry name" value="lambda repressor-like DNA-binding domains"/>
    <property type="match status" value="1"/>
</dbReference>
<dbReference type="PANTHER" id="PTHR35010:SF2">
    <property type="entry name" value="BLL4672 PROTEIN"/>
    <property type="match status" value="1"/>
</dbReference>
<gene>
    <name evidence="3" type="ORF">ACH4F9_20195</name>
</gene>
<dbReference type="EMBL" id="JBIRGQ010000003">
    <property type="protein sequence ID" value="MFH8547326.1"/>
    <property type="molecule type" value="Genomic_DNA"/>
</dbReference>
<sequence>MKRRTELGEFLRSRRARLLPEKVGLAPGGGIRRVPGLRREELAYLAGISVEYYVRLEQGRNPGVSEAVLDAVARVLELDEDERSHLHRLARQPAGGPRQDRPQQARPGLRQLLYAIGDTPAFVFGRRMDILAWNQLACALITDFGALAPHERNLARLVLLDESVLRLYPDREFVVKDTVGHLRLDAGRHPDDPQLAALVGELSLKSEEFRRHWSMHTVKSKSHGYKRFEHPVVGALTLQFETLHLPDDREQYLTVYTARPGTADAECLRILSSWHGDGTSSDRGFEPGQVRAPGTGQERSRDTDTRSSGSAES</sequence>
<dbReference type="Gene3D" id="1.10.260.40">
    <property type="entry name" value="lambda repressor-like DNA-binding domains"/>
    <property type="match status" value="1"/>
</dbReference>
<dbReference type="RefSeq" id="WP_397713337.1">
    <property type="nucleotide sequence ID" value="NZ_JBIRGN010000003.1"/>
</dbReference>